<keyword evidence="1" id="KW-1133">Transmembrane helix</keyword>
<protein>
    <submittedName>
        <fullName evidence="2">Uncharacterized protein</fullName>
    </submittedName>
</protein>
<keyword evidence="1" id="KW-0812">Transmembrane</keyword>
<organism evidence="2 3">
    <name type="scientific">Paenibacillus solanacearum</name>
    <dbReference type="NCBI Taxonomy" id="2048548"/>
    <lineage>
        <taxon>Bacteria</taxon>
        <taxon>Bacillati</taxon>
        <taxon>Bacillota</taxon>
        <taxon>Bacilli</taxon>
        <taxon>Bacillales</taxon>
        <taxon>Paenibacillaceae</taxon>
        <taxon>Paenibacillus</taxon>
    </lineage>
</organism>
<sequence>MSDKSSGWGGCLGWIIMLVILQAIGQWFTGGGWKIVLTFFLVVAGAWIIYSVMKYKQGTNIREAELEQQKQIKFEGMERAVLKLAAQNEGYVTAVDIAMTTNLSLDEARELLDQLHKKSYAALRVAENGSFVYYFDGFLNQKQKKEAEKV</sequence>
<evidence type="ECO:0000313" key="2">
    <source>
        <dbReference type="EMBL" id="CAG7609142.1"/>
    </source>
</evidence>
<evidence type="ECO:0000256" key="1">
    <source>
        <dbReference type="SAM" id="Phobius"/>
    </source>
</evidence>
<name>A0A916JVY3_9BACL</name>
<gene>
    <name evidence="2" type="ORF">PAESOLCIP111_01137</name>
</gene>
<proteinExistence type="predicted"/>
<feature type="transmembrane region" description="Helical" evidence="1">
    <location>
        <begin position="35"/>
        <end position="53"/>
    </location>
</feature>
<keyword evidence="3" id="KW-1185">Reference proteome</keyword>
<comment type="caution">
    <text evidence="2">The sequence shown here is derived from an EMBL/GenBank/DDBJ whole genome shotgun (WGS) entry which is preliminary data.</text>
</comment>
<dbReference type="AlphaFoldDB" id="A0A916JVY3"/>
<evidence type="ECO:0000313" key="3">
    <source>
        <dbReference type="Proteomes" id="UP000693672"/>
    </source>
</evidence>
<feature type="transmembrane region" description="Helical" evidence="1">
    <location>
        <begin position="7"/>
        <end position="29"/>
    </location>
</feature>
<dbReference type="RefSeq" id="WP_218090950.1">
    <property type="nucleotide sequence ID" value="NZ_CAJVAS010000003.1"/>
</dbReference>
<reference evidence="2" key="1">
    <citation type="submission" date="2021-06" db="EMBL/GenBank/DDBJ databases">
        <authorList>
            <person name="Criscuolo A."/>
        </authorList>
    </citation>
    <scope>NUCLEOTIDE SEQUENCE</scope>
    <source>
        <strain evidence="2">CIP111600</strain>
    </source>
</reference>
<dbReference type="EMBL" id="CAJVAS010000003">
    <property type="protein sequence ID" value="CAG7609142.1"/>
    <property type="molecule type" value="Genomic_DNA"/>
</dbReference>
<accession>A0A916JVY3</accession>
<dbReference type="Proteomes" id="UP000693672">
    <property type="component" value="Unassembled WGS sequence"/>
</dbReference>
<keyword evidence="1" id="KW-0472">Membrane</keyword>